<dbReference type="RefSeq" id="WP_101194347.1">
    <property type="nucleotide sequence ID" value="NZ_JBICLX010000002.1"/>
</dbReference>
<comment type="caution">
    <text evidence="4">The sequence shown here is derived from an EMBL/GenBank/DDBJ whole genome shotgun (WGS) entry which is preliminary data.</text>
</comment>
<organism evidence="4 5">
    <name type="scientific">Pseudomonas fluvialis</name>
    <dbReference type="NCBI Taxonomy" id="1793966"/>
    <lineage>
        <taxon>Bacteria</taxon>
        <taxon>Pseudomonadati</taxon>
        <taxon>Pseudomonadota</taxon>
        <taxon>Gammaproteobacteria</taxon>
        <taxon>Pseudomonadales</taxon>
        <taxon>Pseudomonadaceae</taxon>
        <taxon>Pseudomonas</taxon>
    </lineage>
</organism>
<dbReference type="PANTHER" id="PTHR43877:SF2">
    <property type="entry name" value="AMINOALKYLPHOSPHONATE N-ACETYLTRANSFERASE-RELATED"/>
    <property type="match status" value="1"/>
</dbReference>
<dbReference type="Proteomes" id="UP000242861">
    <property type="component" value="Unassembled WGS sequence"/>
</dbReference>
<dbReference type="Pfam" id="PF00583">
    <property type="entry name" value="Acetyltransf_1"/>
    <property type="match status" value="1"/>
</dbReference>
<keyword evidence="2" id="KW-0012">Acyltransferase</keyword>
<dbReference type="GO" id="GO:0016747">
    <property type="term" value="F:acyltransferase activity, transferring groups other than amino-acyl groups"/>
    <property type="evidence" value="ECO:0007669"/>
    <property type="project" value="InterPro"/>
</dbReference>
<sequence>MQVTQARLADEPALRPLFAAYLQFYQVPRADAEIRAFLEQRLQRGDSHILLARDEQGQALGFVQLYPLFSSLAMRPAWLLNDLFVAPPARRQGVAQALLQAAQALGLASGACGLQLETARDNLAAQALYERLGFVRDEQFFTYWLALPAAVCKE</sequence>
<name>A0A2I0CLC0_9PSED</name>
<dbReference type="InterPro" id="IPR050832">
    <property type="entry name" value="Bact_Acetyltransf"/>
</dbReference>
<dbReference type="AlphaFoldDB" id="A0A2I0CLC0"/>
<dbReference type="InterPro" id="IPR016181">
    <property type="entry name" value="Acyl_CoA_acyltransferase"/>
</dbReference>
<accession>A0A2I0CLC0</accession>
<gene>
    <name evidence="4" type="ORF">CW360_15775</name>
</gene>
<evidence type="ECO:0000313" key="5">
    <source>
        <dbReference type="Proteomes" id="UP000242861"/>
    </source>
</evidence>
<evidence type="ECO:0000313" key="4">
    <source>
        <dbReference type="EMBL" id="PKF69965.1"/>
    </source>
</evidence>
<dbReference type="PANTHER" id="PTHR43877">
    <property type="entry name" value="AMINOALKYLPHOSPHONATE N-ACETYLTRANSFERASE-RELATED-RELATED"/>
    <property type="match status" value="1"/>
</dbReference>
<reference evidence="5" key="1">
    <citation type="submission" date="2017-12" db="EMBL/GenBank/DDBJ databases">
        <authorList>
            <person name="Yu X.-Y."/>
        </authorList>
    </citation>
    <scope>NUCLEOTIDE SEQUENCE [LARGE SCALE GENOMIC DNA]</scope>
    <source>
        <strain evidence="5">ZYSR67-Z</strain>
    </source>
</reference>
<dbReference type="InterPro" id="IPR000182">
    <property type="entry name" value="GNAT_dom"/>
</dbReference>
<protein>
    <submittedName>
        <fullName evidence="4">GNAT family N-acetyltransferase</fullName>
    </submittedName>
</protein>
<feature type="domain" description="N-acetyltransferase" evidence="3">
    <location>
        <begin position="1"/>
        <end position="154"/>
    </location>
</feature>
<evidence type="ECO:0000259" key="3">
    <source>
        <dbReference type="PROSITE" id="PS51186"/>
    </source>
</evidence>
<dbReference type="Gene3D" id="3.40.630.30">
    <property type="match status" value="1"/>
</dbReference>
<dbReference type="EMBL" id="PIYS01000032">
    <property type="protein sequence ID" value="PKF69965.1"/>
    <property type="molecule type" value="Genomic_DNA"/>
</dbReference>
<evidence type="ECO:0000256" key="2">
    <source>
        <dbReference type="ARBA" id="ARBA00023315"/>
    </source>
</evidence>
<keyword evidence="1 4" id="KW-0808">Transferase</keyword>
<evidence type="ECO:0000256" key="1">
    <source>
        <dbReference type="ARBA" id="ARBA00022679"/>
    </source>
</evidence>
<proteinExistence type="predicted"/>
<dbReference type="PROSITE" id="PS51186">
    <property type="entry name" value="GNAT"/>
    <property type="match status" value="1"/>
</dbReference>
<dbReference type="SUPFAM" id="SSF55729">
    <property type="entry name" value="Acyl-CoA N-acyltransferases (Nat)"/>
    <property type="match status" value="1"/>
</dbReference>